<dbReference type="Proteomes" id="UP001595711">
    <property type="component" value="Unassembled WGS sequence"/>
</dbReference>
<dbReference type="InterPro" id="IPR011991">
    <property type="entry name" value="ArsR-like_HTH"/>
</dbReference>
<protein>
    <submittedName>
        <fullName evidence="2">ArsR/SmtB family transcription factor</fullName>
    </submittedName>
</protein>
<sequence>MTSTEPQFATVAALLGDPARANILRALMDGRARTAKELALIAGVTAQTASGHLGKLMAADLLSVLAQGRHRYYRLANSLVACTIESLMALAGERPLPRHRHNSALTGALRSARTCYDHLAGRLGVQIHDHLLHEGCLLPGHDGDGHDHDYEVSPSGHLLLAKLGIDVATVAKQRRGFARPCLDWSERVPHLAGGLGAAIAGRCFELGWIARRADSRALRLTAAGATGLKALFGIDAAQVMAEADGSR</sequence>
<dbReference type="InterPro" id="IPR036388">
    <property type="entry name" value="WH-like_DNA-bd_sf"/>
</dbReference>
<reference evidence="3" key="1">
    <citation type="journal article" date="2019" name="Int. J. Syst. Evol. Microbiol.">
        <title>The Global Catalogue of Microorganisms (GCM) 10K type strain sequencing project: providing services to taxonomists for standard genome sequencing and annotation.</title>
        <authorList>
            <consortium name="The Broad Institute Genomics Platform"/>
            <consortium name="The Broad Institute Genome Sequencing Center for Infectious Disease"/>
            <person name="Wu L."/>
            <person name="Ma J."/>
        </authorList>
    </citation>
    <scope>NUCLEOTIDE SEQUENCE [LARGE SCALE GENOMIC DNA]</scope>
    <source>
        <strain evidence="3">KCTC 42182</strain>
    </source>
</reference>
<proteinExistence type="predicted"/>
<comment type="caution">
    <text evidence="2">The sequence shown here is derived from an EMBL/GenBank/DDBJ whole genome shotgun (WGS) entry which is preliminary data.</text>
</comment>
<dbReference type="SMART" id="SM00418">
    <property type="entry name" value="HTH_ARSR"/>
    <property type="match status" value="1"/>
</dbReference>
<feature type="domain" description="HTH arsR-type" evidence="1">
    <location>
        <begin position="1"/>
        <end position="95"/>
    </location>
</feature>
<dbReference type="CDD" id="cd00090">
    <property type="entry name" value="HTH_ARSR"/>
    <property type="match status" value="1"/>
</dbReference>
<dbReference type="Pfam" id="PF12840">
    <property type="entry name" value="HTH_20"/>
    <property type="match status" value="1"/>
</dbReference>
<evidence type="ECO:0000313" key="2">
    <source>
        <dbReference type="EMBL" id="MFC3676143.1"/>
    </source>
</evidence>
<dbReference type="RefSeq" id="WP_379726190.1">
    <property type="nucleotide sequence ID" value="NZ_JBHRYJ010000002.1"/>
</dbReference>
<dbReference type="SUPFAM" id="SSF46785">
    <property type="entry name" value="Winged helix' DNA-binding domain"/>
    <property type="match status" value="1"/>
</dbReference>
<organism evidence="2 3">
    <name type="scientific">Ferrovibrio xuzhouensis</name>
    <dbReference type="NCBI Taxonomy" id="1576914"/>
    <lineage>
        <taxon>Bacteria</taxon>
        <taxon>Pseudomonadati</taxon>
        <taxon>Pseudomonadota</taxon>
        <taxon>Alphaproteobacteria</taxon>
        <taxon>Rhodospirillales</taxon>
        <taxon>Rhodospirillaceae</taxon>
        <taxon>Ferrovibrio</taxon>
    </lineage>
</organism>
<dbReference type="PANTHER" id="PTHR39168">
    <property type="entry name" value="TRANSCRIPTIONAL REGULATOR-RELATED"/>
    <property type="match status" value="1"/>
</dbReference>
<dbReference type="Gene3D" id="1.10.10.10">
    <property type="entry name" value="Winged helix-like DNA-binding domain superfamily/Winged helix DNA-binding domain"/>
    <property type="match status" value="1"/>
</dbReference>
<evidence type="ECO:0000313" key="3">
    <source>
        <dbReference type="Proteomes" id="UP001595711"/>
    </source>
</evidence>
<dbReference type="InterPro" id="IPR001845">
    <property type="entry name" value="HTH_ArsR_DNA-bd_dom"/>
</dbReference>
<keyword evidence="3" id="KW-1185">Reference proteome</keyword>
<name>A0ABV7VF87_9PROT</name>
<dbReference type="InterPro" id="IPR036390">
    <property type="entry name" value="WH_DNA-bd_sf"/>
</dbReference>
<dbReference type="PANTHER" id="PTHR39168:SF1">
    <property type="entry name" value="TRANSCRIPTIONAL REGULATORY PROTEIN"/>
    <property type="match status" value="1"/>
</dbReference>
<dbReference type="InterPro" id="IPR052543">
    <property type="entry name" value="HTH_Metal-responsive_Reg"/>
</dbReference>
<dbReference type="PROSITE" id="PS50987">
    <property type="entry name" value="HTH_ARSR_2"/>
    <property type="match status" value="1"/>
</dbReference>
<gene>
    <name evidence="2" type="ORF">ACFOOQ_11355</name>
</gene>
<accession>A0ABV7VF87</accession>
<dbReference type="EMBL" id="JBHRYJ010000002">
    <property type="protein sequence ID" value="MFC3676143.1"/>
    <property type="molecule type" value="Genomic_DNA"/>
</dbReference>
<evidence type="ECO:0000259" key="1">
    <source>
        <dbReference type="PROSITE" id="PS50987"/>
    </source>
</evidence>